<reference evidence="1" key="1">
    <citation type="submission" date="2023-10" db="EMBL/GenBank/DDBJ databases">
        <title>Amphibacter perezi, gen. nov., sp. nov. a novel taxa of the family Comamonadaceae, class Betaproteobacteria isolated from the skin microbiota of Pelophylax perezi from different populations.</title>
        <authorList>
            <person name="Costa S."/>
            <person name="Proenca D.N."/>
            <person name="Lopes I."/>
            <person name="Morais P.V."/>
        </authorList>
    </citation>
    <scope>NUCLEOTIDE SEQUENCE</scope>
    <source>
        <strain evidence="1">SL12-8</strain>
    </source>
</reference>
<evidence type="ECO:0000313" key="2">
    <source>
        <dbReference type="Proteomes" id="UP001364695"/>
    </source>
</evidence>
<name>A0ACC6P164_9BURK</name>
<organism evidence="1 2">
    <name type="scientific">Amphibiibacter pelophylacis</name>
    <dbReference type="NCBI Taxonomy" id="1799477"/>
    <lineage>
        <taxon>Bacteria</taxon>
        <taxon>Pseudomonadati</taxon>
        <taxon>Pseudomonadota</taxon>
        <taxon>Betaproteobacteria</taxon>
        <taxon>Burkholderiales</taxon>
        <taxon>Sphaerotilaceae</taxon>
        <taxon>Amphibiibacter</taxon>
    </lineage>
</organism>
<dbReference type="EMBL" id="JAWDIE010000007">
    <property type="protein sequence ID" value="MEJ7137927.1"/>
    <property type="molecule type" value="Genomic_DNA"/>
</dbReference>
<comment type="caution">
    <text evidence="1">The sequence shown here is derived from an EMBL/GenBank/DDBJ whole genome shotgun (WGS) entry which is preliminary data.</text>
</comment>
<evidence type="ECO:0000313" key="1">
    <source>
        <dbReference type="EMBL" id="MEJ7137927.1"/>
    </source>
</evidence>
<protein>
    <submittedName>
        <fullName evidence="1">Type II toxin-antitoxin system HicB family antitoxin</fullName>
    </submittedName>
</protein>
<proteinExistence type="predicted"/>
<keyword evidence="2" id="KW-1185">Reference proteome</keyword>
<sequence length="113" mass="12300">MSYRGYTTNLVFDTEDKIIVGRVLDIDDIITFHAESVAEFETHFHCAIDDYIAACEQSGSSPEKPASGRLMLRLAPQVHAAALKAAARHGTSLNKWAEQVLSTASKPGSPRPT</sequence>
<gene>
    <name evidence="1" type="ORF">RV045_05695</name>
</gene>
<dbReference type="Proteomes" id="UP001364695">
    <property type="component" value="Unassembled WGS sequence"/>
</dbReference>
<accession>A0ACC6P164</accession>